<evidence type="ECO:0000313" key="1">
    <source>
        <dbReference type="EMBL" id="MBC5636687.1"/>
    </source>
</evidence>
<protein>
    <submittedName>
        <fullName evidence="1">Uncharacterized protein</fullName>
    </submittedName>
</protein>
<organism evidence="1 2">
    <name type="scientific">Ornithinibacillus hominis</name>
    <dbReference type="NCBI Taxonomy" id="2763055"/>
    <lineage>
        <taxon>Bacteria</taxon>
        <taxon>Bacillati</taxon>
        <taxon>Bacillota</taxon>
        <taxon>Bacilli</taxon>
        <taxon>Bacillales</taxon>
        <taxon>Bacillaceae</taxon>
        <taxon>Ornithinibacillus</taxon>
    </lineage>
</organism>
<reference evidence="1" key="1">
    <citation type="submission" date="2020-08" db="EMBL/GenBank/DDBJ databases">
        <title>Genome public.</title>
        <authorList>
            <person name="Liu C."/>
            <person name="Sun Q."/>
        </authorList>
    </citation>
    <scope>NUCLEOTIDE SEQUENCE</scope>
    <source>
        <strain evidence="1">BX22</strain>
    </source>
</reference>
<sequence length="206" mass="24135">MSISIYNCFSWIGYHYVHYFLEKGIEVNGIDKIDSEKKENLHMLVGRNSSFRLIPPNSIPKDLVALVIGGTELPIYADRIIQIRTREMKKKLSNAIVINAPILFGEWMEMTEEDIKVGNRNVRFHSREFQSDAIYIKDFVKATAPLFHSSNKPSELSVFSKKVFLNEAVKLENSIYIRDNIPIEENVRKVLAHYRRYKDLYEYDRK</sequence>
<evidence type="ECO:0000313" key="2">
    <source>
        <dbReference type="Proteomes" id="UP000637359"/>
    </source>
</evidence>
<dbReference type="Proteomes" id="UP000637359">
    <property type="component" value="Unassembled WGS sequence"/>
</dbReference>
<dbReference type="AlphaFoldDB" id="A0A923L572"/>
<gene>
    <name evidence="1" type="ORF">H8S33_07595</name>
</gene>
<keyword evidence="2" id="KW-1185">Reference proteome</keyword>
<name>A0A923L572_9BACI</name>
<accession>A0A923L572</accession>
<dbReference type="RefSeq" id="WP_186869385.1">
    <property type="nucleotide sequence ID" value="NZ_JACOOL010000004.1"/>
</dbReference>
<proteinExistence type="predicted"/>
<comment type="caution">
    <text evidence="1">The sequence shown here is derived from an EMBL/GenBank/DDBJ whole genome shotgun (WGS) entry which is preliminary data.</text>
</comment>
<dbReference type="EMBL" id="JACOOL010000004">
    <property type="protein sequence ID" value="MBC5636687.1"/>
    <property type="molecule type" value="Genomic_DNA"/>
</dbReference>